<name>A0A3D4S580_9ENTE</name>
<protein>
    <recommendedName>
        <fullName evidence="3">YbjN domain-containing protein</fullName>
    </recommendedName>
</protein>
<dbReference type="Proteomes" id="UP000262195">
    <property type="component" value="Unassembled WGS sequence"/>
</dbReference>
<dbReference type="EMBL" id="DQHO01000003">
    <property type="protein sequence ID" value="HCS93111.1"/>
    <property type="molecule type" value="Genomic_DNA"/>
</dbReference>
<sequence length="144" mass="15996">MSTNITAAFEKVLKDKTVPLKPRTLSDGNIAYDGTFDIAGRSPLGFGVVLENKPDVCDYQIMFNELACLKSYEQKEAVLEKLNELNIVDTGYYTLILGNDGEIFMKTLGRTTTNVQDLYEILVYGTNIAKKAQEALIDFLASLN</sequence>
<organism evidence="1 2">
    <name type="scientific">Bavariicoccus seileri</name>
    <dbReference type="NCBI Taxonomy" id="549685"/>
    <lineage>
        <taxon>Bacteria</taxon>
        <taxon>Bacillati</taxon>
        <taxon>Bacillota</taxon>
        <taxon>Bacilli</taxon>
        <taxon>Lactobacillales</taxon>
        <taxon>Enterococcaceae</taxon>
        <taxon>Bavariicoccus</taxon>
    </lineage>
</organism>
<comment type="caution">
    <text evidence="1">The sequence shown here is derived from an EMBL/GenBank/DDBJ whole genome shotgun (WGS) entry which is preliminary data.</text>
</comment>
<gene>
    <name evidence="1" type="ORF">DIW15_00175</name>
</gene>
<reference evidence="1 2" key="1">
    <citation type="journal article" date="2018" name="Nat. Biotechnol.">
        <title>A standardized bacterial taxonomy based on genome phylogeny substantially revises the tree of life.</title>
        <authorList>
            <person name="Parks D.H."/>
            <person name="Chuvochina M."/>
            <person name="Waite D.W."/>
            <person name="Rinke C."/>
            <person name="Skarshewski A."/>
            <person name="Chaumeil P.A."/>
            <person name="Hugenholtz P."/>
        </authorList>
    </citation>
    <scope>NUCLEOTIDE SEQUENCE [LARGE SCALE GENOMIC DNA]</scope>
    <source>
        <strain evidence="1">UBA11306</strain>
    </source>
</reference>
<evidence type="ECO:0000313" key="1">
    <source>
        <dbReference type="EMBL" id="HCS93111.1"/>
    </source>
</evidence>
<dbReference type="AlphaFoldDB" id="A0A3D4S580"/>
<proteinExistence type="predicted"/>
<evidence type="ECO:0008006" key="3">
    <source>
        <dbReference type="Google" id="ProtNLM"/>
    </source>
</evidence>
<accession>A0A3D4S580</accession>
<evidence type="ECO:0000313" key="2">
    <source>
        <dbReference type="Proteomes" id="UP000262195"/>
    </source>
</evidence>